<dbReference type="KEGG" id="bgh:BDBG_08053"/>
<feature type="compositionally biased region" description="Low complexity" evidence="1">
    <location>
        <begin position="540"/>
        <end position="567"/>
    </location>
</feature>
<dbReference type="AlphaFoldDB" id="A0A179V2A5"/>
<evidence type="ECO:0000256" key="1">
    <source>
        <dbReference type="SAM" id="MobiDB-lite"/>
    </source>
</evidence>
<reference evidence="3" key="1">
    <citation type="journal article" date="2015" name="PLoS Genet.">
        <title>The dynamic genome and transcriptome of the human fungal pathogen Blastomyces and close relative Emmonsia.</title>
        <authorList>
            <person name="Munoz J.F."/>
            <person name="Gauthier G.M."/>
            <person name="Desjardins C.A."/>
            <person name="Gallo J.E."/>
            <person name="Holder J."/>
            <person name="Sullivan T.D."/>
            <person name="Marty A.J."/>
            <person name="Carmen J.C."/>
            <person name="Chen Z."/>
            <person name="Ding L."/>
            <person name="Gujja S."/>
            <person name="Magrini V."/>
            <person name="Misas E."/>
            <person name="Mitreva M."/>
            <person name="Priest M."/>
            <person name="Saif S."/>
            <person name="Whiston E.A."/>
            <person name="Young S."/>
            <person name="Zeng Q."/>
            <person name="Goldman W.E."/>
            <person name="Mardis E.R."/>
            <person name="Taylor J.W."/>
            <person name="McEwen J.G."/>
            <person name="Clay O.K."/>
            <person name="Klein B.S."/>
            <person name="Cuomo C.A."/>
        </authorList>
    </citation>
    <scope>NUCLEOTIDE SEQUENCE [LARGE SCALE GENOMIC DNA]</scope>
    <source>
        <strain evidence="3">SLH14081</strain>
    </source>
</reference>
<gene>
    <name evidence="2" type="ORF">BDBG_08053</name>
</gene>
<name>A0A179V2A5_BLAGS</name>
<evidence type="ECO:0000313" key="3">
    <source>
        <dbReference type="Proteomes" id="UP000002038"/>
    </source>
</evidence>
<keyword evidence="3" id="KW-1185">Reference proteome</keyword>
<dbReference type="VEuPathDB" id="FungiDB:BDBG_08053"/>
<feature type="region of interest" description="Disordered" evidence="1">
    <location>
        <begin position="363"/>
        <end position="656"/>
    </location>
</feature>
<evidence type="ECO:0008006" key="4">
    <source>
        <dbReference type="Google" id="ProtNLM"/>
    </source>
</evidence>
<dbReference type="OrthoDB" id="5369841at2759"/>
<feature type="compositionally biased region" description="Basic and acidic residues" evidence="1">
    <location>
        <begin position="475"/>
        <end position="485"/>
    </location>
</feature>
<dbReference type="EMBL" id="GG657469">
    <property type="protein sequence ID" value="OAT12742.1"/>
    <property type="molecule type" value="Genomic_DNA"/>
</dbReference>
<dbReference type="RefSeq" id="XP_002621430.1">
    <property type="nucleotide sequence ID" value="XM_002621384.2"/>
</dbReference>
<feature type="region of interest" description="Disordered" evidence="1">
    <location>
        <begin position="131"/>
        <end position="169"/>
    </location>
</feature>
<feature type="compositionally biased region" description="Polar residues" evidence="1">
    <location>
        <begin position="592"/>
        <end position="604"/>
    </location>
</feature>
<feature type="compositionally biased region" description="Basic and acidic residues" evidence="1">
    <location>
        <begin position="144"/>
        <end position="155"/>
    </location>
</feature>
<evidence type="ECO:0000313" key="2">
    <source>
        <dbReference type="EMBL" id="OAT12742.1"/>
    </source>
</evidence>
<proteinExistence type="predicted"/>
<organism evidence="2 3">
    <name type="scientific">Blastomyces gilchristii (strain SLH14081)</name>
    <name type="common">Blastomyces dermatitidis</name>
    <dbReference type="NCBI Taxonomy" id="559298"/>
    <lineage>
        <taxon>Eukaryota</taxon>
        <taxon>Fungi</taxon>
        <taxon>Dikarya</taxon>
        <taxon>Ascomycota</taxon>
        <taxon>Pezizomycotina</taxon>
        <taxon>Eurotiomycetes</taxon>
        <taxon>Eurotiomycetidae</taxon>
        <taxon>Onygenales</taxon>
        <taxon>Ajellomycetaceae</taxon>
        <taxon>Blastomyces</taxon>
    </lineage>
</organism>
<accession>A0A179V2A5</accession>
<feature type="compositionally biased region" description="Polar residues" evidence="1">
    <location>
        <begin position="397"/>
        <end position="410"/>
    </location>
</feature>
<protein>
    <recommendedName>
        <fullName evidence="4">Ubiquitin carboxyl-terminal hydrolase 19</fullName>
    </recommendedName>
</protein>
<feature type="compositionally biased region" description="Polar residues" evidence="1">
    <location>
        <begin position="527"/>
        <end position="539"/>
    </location>
</feature>
<feature type="compositionally biased region" description="Low complexity" evidence="1">
    <location>
        <begin position="487"/>
        <end position="506"/>
    </location>
</feature>
<dbReference type="Proteomes" id="UP000002038">
    <property type="component" value="Unassembled WGS sequence"/>
</dbReference>
<dbReference type="GeneID" id="8501900"/>
<sequence length="656" mass="70131">MDAQYPFASREDIWRVQEEVKDLFAAQLEHGERISRLERRRDDDARMKSVWGPLSPFPGSIGTVHHQETSFNPTAEPFKGFDQTHQHGLTGALHLENEEEPRRGASRANSVRFDESSMYYSQANRSTAELLPLRTGSGLGSHPLTERSLSHRSDGKQSSSGQSHHSARTNSMGLEASRLLGGGNGTSSASNTPLPPPPGLFILGPVPCIIRCWLTTNFSNDSLLYAAVCTGSYRSAISEQMVRKLGLEEEAAEEDGVRIIKLPVYLPEASVYQPSSRGGSPVPQLPALTVRFIIRGADLSDKSIQIFLGSDVLRAHNADILFSQDKMLIVDDGRNKISIPLVRPEDDSTFRYLTTGPEDLSTLYNGTTSDKRTGLVVTNGDQPTTERELPTSAGHDNITTSDKADTSTNLGARASSDSFDRKPIRSSARHFTDDSSDNNSPDQRHYPKPSAGDRAFTGTSTSSAKAEGSGVWGPWRRDTTGDKGENTGATGTTTSTSASMYSSTTSPFMSAYQRSTRTRNMKILKPTKSTSSVNTVSRQASSSGVGTPTTTTTTATGTASSGFGSDSRFPPVDQHRTGTSTSTSCDGHDHMTTSSSQHAQQSVNGAGAGKPSSSDGGGGSAGPWSGKSRTANPVGGASAFGWLNSSQRRKDGMGSE</sequence>